<dbReference type="GO" id="GO:0016491">
    <property type="term" value="F:oxidoreductase activity"/>
    <property type="evidence" value="ECO:0007669"/>
    <property type="project" value="UniProtKB-KW"/>
</dbReference>
<gene>
    <name evidence="2" type="ORF">OXX778_LOCUS22692</name>
</gene>
<organism evidence="2 3">
    <name type="scientific">Brachionus calyciflorus</name>
    <dbReference type="NCBI Taxonomy" id="104777"/>
    <lineage>
        <taxon>Eukaryota</taxon>
        <taxon>Metazoa</taxon>
        <taxon>Spiralia</taxon>
        <taxon>Gnathifera</taxon>
        <taxon>Rotifera</taxon>
        <taxon>Eurotatoria</taxon>
        <taxon>Monogononta</taxon>
        <taxon>Pseudotrocha</taxon>
        <taxon>Ploima</taxon>
        <taxon>Brachionidae</taxon>
        <taxon>Brachionus</taxon>
    </lineage>
</organism>
<dbReference type="OrthoDB" id="2129491at2759"/>
<protein>
    <submittedName>
        <fullName evidence="2">Uncharacterized protein</fullName>
    </submittedName>
</protein>
<evidence type="ECO:0000313" key="2">
    <source>
        <dbReference type="EMBL" id="CAF1136041.1"/>
    </source>
</evidence>
<proteinExistence type="predicted"/>
<dbReference type="SUPFAM" id="SSF55347">
    <property type="entry name" value="Glyceraldehyde-3-phosphate dehydrogenase-like, C-terminal domain"/>
    <property type="match status" value="1"/>
</dbReference>
<name>A0A814RNF3_9BILA</name>
<keyword evidence="1" id="KW-0560">Oxidoreductase</keyword>
<reference evidence="2" key="1">
    <citation type="submission" date="2021-02" db="EMBL/GenBank/DDBJ databases">
        <authorList>
            <person name="Nowell W R."/>
        </authorList>
    </citation>
    <scope>NUCLEOTIDE SEQUENCE</scope>
    <source>
        <strain evidence="2">Ploen Becks lab</strain>
    </source>
</reference>
<sequence length="126" mass="13928">MPSGCDEAVAITLLYSNNRTAVINMSTNCVRNARTSVMGTKGLIEIPDFSWCPVEFVKANGSVHREKLPDCPSTNFQNSAGLVYEAEACREAISKGLKEHHLATHDNSRLVHHIIHESMKQLGCLY</sequence>
<dbReference type="EMBL" id="CAJNOC010010062">
    <property type="protein sequence ID" value="CAF1136041.1"/>
    <property type="molecule type" value="Genomic_DNA"/>
</dbReference>
<dbReference type="Proteomes" id="UP000663879">
    <property type="component" value="Unassembled WGS sequence"/>
</dbReference>
<keyword evidence="3" id="KW-1185">Reference proteome</keyword>
<dbReference type="AlphaFoldDB" id="A0A814RNF3"/>
<comment type="caution">
    <text evidence="2">The sequence shown here is derived from an EMBL/GenBank/DDBJ whole genome shotgun (WGS) entry which is preliminary data.</text>
</comment>
<dbReference type="PANTHER" id="PTHR22604">
    <property type="entry name" value="OXIDOREDUCTASES"/>
    <property type="match status" value="1"/>
</dbReference>
<evidence type="ECO:0000313" key="3">
    <source>
        <dbReference type="Proteomes" id="UP000663879"/>
    </source>
</evidence>
<dbReference type="InterPro" id="IPR050984">
    <property type="entry name" value="Gfo/Idh/MocA_domain"/>
</dbReference>
<accession>A0A814RNF3</accession>
<dbReference type="PANTHER" id="PTHR22604:SF105">
    <property type="entry name" value="TRANS-1,2-DIHYDROBENZENE-1,2-DIOL DEHYDROGENASE"/>
    <property type="match status" value="1"/>
</dbReference>
<evidence type="ECO:0000256" key="1">
    <source>
        <dbReference type="ARBA" id="ARBA00023002"/>
    </source>
</evidence>
<dbReference type="Gene3D" id="3.30.360.10">
    <property type="entry name" value="Dihydrodipicolinate Reductase, domain 2"/>
    <property type="match status" value="1"/>
</dbReference>